<dbReference type="Gene3D" id="1.10.260.40">
    <property type="entry name" value="lambda repressor-like DNA-binding domains"/>
    <property type="match status" value="1"/>
</dbReference>
<dbReference type="SUPFAM" id="SSF47413">
    <property type="entry name" value="lambda repressor-like DNA-binding domains"/>
    <property type="match status" value="1"/>
</dbReference>
<evidence type="ECO:0000259" key="2">
    <source>
        <dbReference type="PROSITE" id="PS50943"/>
    </source>
</evidence>
<dbReference type="InterPro" id="IPR010982">
    <property type="entry name" value="Lambda_DNA-bd_dom_sf"/>
</dbReference>
<name>A0A9D1MLZ6_9FIRM</name>
<evidence type="ECO:0000256" key="1">
    <source>
        <dbReference type="ARBA" id="ARBA00023125"/>
    </source>
</evidence>
<dbReference type="AlphaFoldDB" id="A0A9D1MLZ6"/>
<dbReference type="InterPro" id="IPR001387">
    <property type="entry name" value="Cro/C1-type_HTH"/>
</dbReference>
<dbReference type="CDD" id="cd00093">
    <property type="entry name" value="HTH_XRE"/>
    <property type="match status" value="1"/>
</dbReference>
<comment type="caution">
    <text evidence="3">The sequence shown here is derived from an EMBL/GenBank/DDBJ whole genome shotgun (WGS) entry which is preliminary data.</text>
</comment>
<dbReference type="PROSITE" id="PS50943">
    <property type="entry name" value="HTH_CROC1"/>
    <property type="match status" value="1"/>
</dbReference>
<feature type="domain" description="HTH cro/C1-type" evidence="2">
    <location>
        <begin position="7"/>
        <end position="61"/>
    </location>
</feature>
<dbReference type="Pfam" id="PF01381">
    <property type="entry name" value="HTH_3"/>
    <property type="match status" value="1"/>
</dbReference>
<dbReference type="Proteomes" id="UP000824145">
    <property type="component" value="Unassembled WGS sequence"/>
</dbReference>
<gene>
    <name evidence="3" type="ORF">IAB07_03050</name>
</gene>
<reference evidence="3" key="1">
    <citation type="submission" date="2020-10" db="EMBL/GenBank/DDBJ databases">
        <authorList>
            <person name="Gilroy R."/>
        </authorList>
    </citation>
    <scope>NUCLEOTIDE SEQUENCE</scope>
    <source>
        <strain evidence="3">9366</strain>
    </source>
</reference>
<dbReference type="GO" id="GO:0003677">
    <property type="term" value="F:DNA binding"/>
    <property type="evidence" value="ECO:0007669"/>
    <property type="project" value="UniProtKB-KW"/>
</dbReference>
<organism evidence="3 4">
    <name type="scientific">Candidatus Caccalectryoclostridium excrementigallinarum</name>
    <dbReference type="NCBI Taxonomy" id="2840710"/>
    <lineage>
        <taxon>Bacteria</taxon>
        <taxon>Bacillati</taxon>
        <taxon>Bacillota</taxon>
        <taxon>Clostridia</taxon>
        <taxon>Christensenellales</taxon>
        <taxon>Christensenellaceae</taxon>
        <taxon>Christensenellaceae incertae sedis</taxon>
        <taxon>Candidatus Caccalectryoclostridium</taxon>
    </lineage>
</organism>
<reference evidence="3" key="2">
    <citation type="journal article" date="2021" name="PeerJ">
        <title>Extensive microbial diversity within the chicken gut microbiome revealed by metagenomics and culture.</title>
        <authorList>
            <person name="Gilroy R."/>
            <person name="Ravi A."/>
            <person name="Getino M."/>
            <person name="Pursley I."/>
            <person name="Horton D.L."/>
            <person name="Alikhan N.F."/>
            <person name="Baker D."/>
            <person name="Gharbi K."/>
            <person name="Hall N."/>
            <person name="Watson M."/>
            <person name="Adriaenssens E.M."/>
            <person name="Foster-Nyarko E."/>
            <person name="Jarju S."/>
            <person name="Secka A."/>
            <person name="Antonio M."/>
            <person name="Oren A."/>
            <person name="Chaudhuri R.R."/>
            <person name="La Ragione R."/>
            <person name="Hildebrand F."/>
            <person name="Pallen M.J."/>
        </authorList>
    </citation>
    <scope>NUCLEOTIDE SEQUENCE</scope>
    <source>
        <strain evidence="3">9366</strain>
    </source>
</reference>
<dbReference type="EMBL" id="DVNJ01000015">
    <property type="protein sequence ID" value="HIU62732.1"/>
    <property type="molecule type" value="Genomic_DNA"/>
</dbReference>
<sequence length="74" mass="8690">MEFGKYFKKCRKQSGKTQKQVADRLGVYQSNVSDWENNVSRPEYENLLELAKYYGVTLYELLGQDDPLFSQKSE</sequence>
<dbReference type="PANTHER" id="PTHR46558:SF11">
    <property type="entry name" value="HTH-TYPE TRANSCRIPTIONAL REGULATOR XRE"/>
    <property type="match status" value="1"/>
</dbReference>
<protein>
    <submittedName>
        <fullName evidence="3">Helix-turn-helix transcriptional regulator</fullName>
    </submittedName>
</protein>
<keyword evidence="1" id="KW-0238">DNA-binding</keyword>
<dbReference type="PANTHER" id="PTHR46558">
    <property type="entry name" value="TRACRIPTIONAL REGULATORY PROTEIN-RELATED-RELATED"/>
    <property type="match status" value="1"/>
</dbReference>
<evidence type="ECO:0000313" key="3">
    <source>
        <dbReference type="EMBL" id="HIU62732.1"/>
    </source>
</evidence>
<evidence type="ECO:0000313" key="4">
    <source>
        <dbReference type="Proteomes" id="UP000824145"/>
    </source>
</evidence>
<proteinExistence type="predicted"/>
<dbReference type="SMART" id="SM00530">
    <property type="entry name" value="HTH_XRE"/>
    <property type="match status" value="1"/>
</dbReference>
<accession>A0A9D1MLZ6</accession>